<keyword evidence="3" id="KW-1185">Reference proteome</keyword>
<evidence type="ECO:0000313" key="2">
    <source>
        <dbReference type="EMBL" id="MFD2829241.1"/>
    </source>
</evidence>
<keyword evidence="1" id="KW-0175">Coiled coil</keyword>
<evidence type="ECO:0008006" key="4">
    <source>
        <dbReference type="Google" id="ProtNLM"/>
    </source>
</evidence>
<name>A0ABW5WV79_9STAP</name>
<gene>
    <name evidence="2" type="ORF">ACFSX4_02100</name>
</gene>
<reference evidence="3" key="1">
    <citation type="journal article" date="2019" name="Int. J. Syst. Evol. Microbiol.">
        <title>The Global Catalogue of Microorganisms (GCM) 10K type strain sequencing project: providing services to taxonomists for standard genome sequencing and annotation.</title>
        <authorList>
            <consortium name="The Broad Institute Genomics Platform"/>
            <consortium name="The Broad Institute Genome Sequencing Center for Infectious Disease"/>
            <person name="Wu L."/>
            <person name="Ma J."/>
        </authorList>
    </citation>
    <scope>NUCLEOTIDE SEQUENCE [LARGE SCALE GENOMIC DNA]</scope>
    <source>
        <strain evidence="3">KCTC 33575</strain>
    </source>
</reference>
<comment type="caution">
    <text evidence="2">The sequence shown here is derived from an EMBL/GenBank/DDBJ whole genome shotgun (WGS) entry which is preliminary data.</text>
</comment>
<evidence type="ECO:0000313" key="3">
    <source>
        <dbReference type="Proteomes" id="UP001597519"/>
    </source>
</evidence>
<dbReference type="EMBL" id="JBHUOQ010000001">
    <property type="protein sequence ID" value="MFD2829241.1"/>
    <property type="molecule type" value="Genomic_DNA"/>
</dbReference>
<proteinExistence type="predicted"/>
<dbReference type="Proteomes" id="UP001597519">
    <property type="component" value="Unassembled WGS sequence"/>
</dbReference>
<protein>
    <recommendedName>
        <fullName evidence="4">SlyX family protein</fullName>
    </recommendedName>
</protein>
<evidence type="ECO:0000256" key="1">
    <source>
        <dbReference type="SAM" id="Coils"/>
    </source>
</evidence>
<organism evidence="2 3">
    <name type="scientific">Corticicoccus populi</name>
    <dbReference type="NCBI Taxonomy" id="1812821"/>
    <lineage>
        <taxon>Bacteria</taxon>
        <taxon>Bacillati</taxon>
        <taxon>Bacillota</taxon>
        <taxon>Bacilli</taxon>
        <taxon>Bacillales</taxon>
        <taxon>Staphylococcaceae</taxon>
        <taxon>Corticicoccus</taxon>
    </lineage>
</organism>
<feature type="coiled-coil region" evidence="1">
    <location>
        <begin position="9"/>
        <end position="50"/>
    </location>
</feature>
<accession>A0ABW5WV79</accession>
<dbReference type="RefSeq" id="WP_377771070.1">
    <property type="nucleotide sequence ID" value="NZ_JBHUOQ010000001.1"/>
</dbReference>
<sequence length="53" mass="6064">MKKLEDMTQEELIQQVVVLEKAINKLASRVANVEVNYAILEAQIPEQNEQVQP</sequence>